<reference evidence="2" key="1">
    <citation type="submission" date="2020-11" db="EMBL/GenBank/DDBJ databases">
        <authorList>
            <person name="Kim M.K."/>
        </authorList>
    </citation>
    <scope>NUCLEOTIDE SEQUENCE</scope>
    <source>
        <strain evidence="2">BT350</strain>
    </source>
</reference>
<proteinExistence type="predicted"/>
<sequence>MRIGVAASPKRNQKSVAEEMSKSKIIITVAVLFAMIVIKLGALGYLLIEDPRILVMFIAAVIAFAAWVSRETYRSQVVGISADKRR</sequence>
<keyword evidence="3" id="KW-1185">Reference proteome</keyword>
<comment type="caution">
    <text evidence="2">The sequence shown here is derived from an EMBL/GenBank/DDBJ whole genome shotgun (WGS) entry which is preliminary data.</text>
</comment>
<dbReference type="AlphaFoldDB" id="A0A931FPW9"/>
<evidence type="ECO:0000313" key="3">
    <source>
        <dbReference type="Proteomes" id="UP000599312"/>
    </source>
</evidence>
<evidence type="ECO:0000256" key="1">
    <source>
        <dbReference type="SAM" id="Phobius"/>
    </source>
</evidence>
<organism evidence="2 3">
    <name type="scientific">Microvirga alba</name>
    <dbReference type="NCBI Taxonomy" id="2791025"/>
    <lineage>
        <taxon>Bacteria</taxon>
        <taxon>Pseudomonadati</taxon>
        <taxon>Pseudomonadota</taxon>
        <taxon>Alphaproteobacteria</taxon>
        <taxon>Hyphomicrobiales</taxon>
        <taxon>Methylobacteriaceae</taxon>
        <taxon>Microvirga</taxon>
    </lineage>
</organism>
<protein>
    <submittedName>
        <fullName evidence="2">Uncharacterized protein</fullName>
    </submittedName>
</protein>
<feature type="transmembrane region" description="Helical" evidence="1">
    <location>
        <begin position="53"/>
        <end position="69"/>
    </location>
</feature>
<keyword evidence="1" id="KW-0472">Membrane</keyword>
<dbReference type="Proteomes" id="UP000599312">
    <property type="component" value="Unassembled WGS sequence"/>
</dbReference>
<dbReference type="RefSeq" id="WP_196273370.1">
    <property type="nucleotide sequence ID" value="NZ_JADQDO010000012.1"/>
</dbReference>
<evidence type="ECO:0000313" key="2">
    <source>
        <dbReference type="EMBL" id="MBF9235384.1"/>
    </source>
</evidence>
<feature type="transmembrane region" description="Helical" evidence="1">
    <location>
        <begin position="25"/>
        <end position="47"/>
    </location>
</feature>
<accession>A0A931FPW9</accession>
<gene>
    <name evidence="2" type="ORF">I2H38_18635</name>
</gene>
<dbReference type="EMBL" id="JADQDO010000012">
    <property type="protein sequence ID" value="MBF9235384.1"/>
    <property type="molecule type" value="Genomic_DNA"/>
</dbReference>
<name>A0A931FPW9_9HYPH</name>
<keyword evidence="1" id="KW-0812">Transmembrane</keyword>
<keyword evidence="1" id="KW-1133">Transmembrane helix</keyword>